<dbReference type="EMBL" id="MOOB01000007">
    <property type="protein sequence ID" value="OQE92455.1"/>
    <property type="molecule type" value="Genomic_DNA"/>
</dbReference>
<comment type="caution">
    <text evidence="2">The sequence shown here is derived from an EMBL/GenBank/DDBJ whole genome shotgun (WGS) entry which is preliminary data.</text>
</comment>
<evidence type="ECO:0000313" key="3">
    <source>
        <dbReference type="Proteomes" id="UP000191691"/>
    </source>
</evidence>
<reference evidence="3" key="1">
    <citation type="journal article" date="2017" name="Nat. Microbiol.">
        <title>Global analysis of biosynthetic gene clusters reveals vast potential of secondary metabolite production in Penicillium species.</title>
        <authorList>
            <person name="Nielsen J.C."/>
            <person name="Grijseels S."/>
            <person name="Prigent S."/>
            <person name="Ji B."/>
            <person name="Dainat J."/>
            <person name="Nielsen K.F."/>
            <person name="Frisvad J.C."/>
            <person name="Workman M."/>
            <person name="Nielsen J."/>
        </authorList>
    </citation>
    <scope>NUCLEOTIDE SEQUENCE [LARGE SCALE GENOMIC DNA]</scope>
    <source>
        <strain evidence="3">IBT 13039</strain>
    </source>
</reference>
<feature type="region of interest" description="Disordered" evidence="1">
    <location>
        <begin position="1"/>
        <end position="30"/>
    </location>
</feature>
<evidence type="ECO:0000313" key="2">
    <source>
        <dbReference type="EMBL" id="OQE92455.1"/>
    </source>
</evidence>
<dbReference type="Proteomes" id="UP000191691">
    <property type="component" value="Unassembled WGS sequence"/>
</dbReference>
<dbReference type="STRING" id="60175.A0A1V6YYE3"/>
<keyword evidence="3" id="KW-1185">Reference proteome</keyword>
<dbReference type="AlphaFoldDB" id="A0A1V6YYE3"/>
<sequence>MSAMPWAHSCRYAPIPSETNSTRPDGPDESYKELARRLSHLEAVVARLAGTAPESSPPEGLLFLVRVMFMS</sequence>
<protein>
    <submittedName>
        <fullName evidence="2">Uncharacterized protein</fullName>
    </submittedName>
</protein>
<name>A0A1V6YYE3_PENNA</name>
<proteinExistence type="predicted"/>
<evidence type="ECO:0000256" key="1">
    <source>
        <dbReference type="SAM" id="MobiDB-lite"/>
    </source>
</evidence>
<accession>A0A1V6YYE3</accession>
<gene>
    <name evidence="2" type="ORF">PENNAL_c0007G08174</name>
</gene>
<organism evidence="2 3">
    <name type="scientific">Penicillium nalgiovense</name>
    <dbReference type="NCBI Taxonomy" id="60175"/>
    <lineage>
        <taxon>Eukaryota</taxon>
        <taxon>Fungi</taxon>
        <taxon>Dikarya</taxon>
        <taxon>Ascomycota</taxon>
        <taxon>Pezizomycotina</taxon>
        <taxon>Eurotiomycetes</taxon>
        <taxon>Eurotiomycetidae</taxon>
        <taxon>Eurotiales</taxon>
        <taxon>Aspergillaceae</taxon>
        <taxon>Penicillium</taxon>
    </lineage>
</organism>